<gene>
    <name evidence="1" type="ORF">CBA19CS22_20815</name>
</gene>
<comment type="caution">
    <text evidence="1">The sequence shown here is derived from an EMBL/GenBank/DDBJ whole genome shotgun (WGS) entry which is preliminary data.</text>
</comment>
<keyword evidence="2" id="KW-1185">Reference proteome</keyword>
<proteinExistence type="predicted"/>
<dbReference type="EMBL" id="BPUR01000012">
    <property type="protein sequence ID" value="GJH19027.1"/>
    <property type="molecule type" value="Genomic_DNA"/>
</dbReference>
<accession>A0ACB5QWF5</accession>
<sequence>MDMRRRSKPSRGIGMNITFPSQPPVYQGDVPSLTFAAFADGERIACTISAEALEDHFGAASWREEDLQQAFESHRSSIEGAAEHVLSRVGGTSVMLRSGFFRFRQARAQTSSSRA</sequence>
<dbReference type="Proteomes" id="UP001055013">
    <property type="component" value="Unassembled WGS sequence"/>
</dbReference>
<organism evidence="1 2">
    <name type="scientific">Caballeronia novacaledonica</name>
    <dbReference type="NCBI Taxonomy" id="1544861"/>
    <lineage>
        <taxon>Bacteria</taxon>
        <taxon>Pseudomonadati</taxon>
        <taxon>Pseudomonadota</taxon>
        <taxon>Betaproteobacteria</taxon>
        <taxon>Burkholderiales</taxon>
        <taxon>Burkholderiaceae</taxon>
        <taxon>Caballeronia</taxon>
    </lineage>
</organism>
<evidence type="ECO:0000313" key="1">
    <source>
        <dbReference type="EMBL" id="GJH19027.1"/>
    </source>
</evidence>
<reference evidence="1" key="1">
    <citation type="submission" date="2021-09" db="EMBL/GenBank/DDBJ databases">
        <title>Isolation and characterization of 3-chlorobenzoate degrading bacteria from soils in Shizuoka.</title>
        <authorList>
            <person name="Ifat A."/>
            <person name="Ogawa N."/>
            <person name="Kimbara K."/>
            <person name="Moriuchi R."/>
            <person name="Dohra H."/>
            <person name="Shintani M."/>
        </authorList>
    </citation>
    <scope>NUCLEOTIDE SEQUENCE</scope>
    <source>
        <strain evidence="1">19CS2-2</strain>
    </source>
</reference>
<protein>
    <submittedName>
        <fullName evidence="1">DUF1488 domain-containing protein</fullName>
    </submittedName>
</protein>
<name>A0ACB5QWF5_9BURK</name>
<evidence type="ECO:0000313" key="2">
    <source>
        <dbReference type="Proteomes" id="UP001055013"/>
    </source>
</evidence>